<proteinExistence type="predicted"/>
<sequence length="133" mass="15398">MLYYELCLRKQNNQIRKSRSSNRIAFSTSASNIFSSKLFRYNFYWNWKKTPKRRRCVLSFQICTLCTHKGFSFKACPQQGDLRLSGPPPGQALAGRARNCDGRPCRSQGGFVDHCPPLPRLPPPRMEKRISRN</sequence>
<organism evidence="2 3">
    <name type="scientific">Plakobranchus ocellatus</name>
    <dbReference type="NCBI Taxonomy" id="259542"/>
    <lineage>
        <taxon>Eukaryota</taxon>
        <taxon>Metazoa</taxon>
        <taxon>Spiralia</taxon>
        <taxon>Lophotrochozoa</taxon>
        <taxon>Mollusca</taxon>
        <taxon>Gastropoda</taxon>
        <taxon>Heterobranchia</taxon>
        <taxon>Euthyneura</taxon>
        <taxon>Panpulmonata</taxon>
        <taxon>Sacoglossa</taxon>
        <taxon>Placobranchoidea</taxon>
        <taxon>Plakobranchidae</taxon>
        <taxon>Plakobranchus</taxon>
    </lineage>
</organism>
<keyword evidence="3" id="KW-1185">Reference proteome</keyword>
<dbReference type="Proteomes" id="UP000735302">
    <property type="component" value="Unassembled WGS sequence"/>
</dbReference>
<feature type="region of interest" description="Disordered" evidence="1">
    <location>
        <begin position="114"/>
        <end position="133"/>
    </location>
</feature>
<accession>A0AAV4CZ82</accession>
<evidence type="ECO:0000313" key="3">
    <source>
        <dbReference type="Proteomes" id="UP000735302"/>
    </source>
</evidence>
<evidence type="ECO:0000256" key="1">
    <source>
        <dbReference type="SAM" id="MobiDB-lite"/>
    </source>
</evidence>
<evidence type="ECO:0000313" key="2">
    <source>
        <dbReference type="EMBL" id="GFO37252.1"/>
    </source>
</evidence>
<gene>
    <name evidence="2" type="ORF">PoB_006375700</name>
</gene>
<reference evidence="2 3" key="1">
    <citation type="journal article" date="2021" name="Elife">
        <title>Chloroplast acquisition without the gene transfer in kleptoplastic sea slugs, Plakobranchus ocellatus.</title>
        <authorList>
            <person name="Maeda T."/>
            <person name="Takahashi S."/>
            <person name="Yoshida T."/>
            <person name="Shimamura S."/>
            <person name="Takaki Y."/>
            <person name="Nagai Y."/>
            <person name="Toyoda A."/>
            <person name="Suzuki Y."/>
            <person name="Arimoto A."/>
            <person name="Ishii H."/>
            <person name="Satoh N."/>
            <person name="Nishiyama T."/>
            <person name="Hasebe M."/>
            <person name="Maruyama T."/>
            <person name="Minagawa J."/>
            <person name="Obokata J."/>
            <person name="Shigenobu S."/>
        </authorList>
    </citation>
    <scope>NUCLEOTIDE SEQUENCE [LARGE SCALE GENOMIC DNA]</scope>
</reference>
<protein>
    <submittedName>
        <fullName evidence="2">Uncharacterized protein</fullName>
    </submittedName>
</protein>
<comment type="caution">
    <text evidence="2">The sequence shown here is derived from an EMBL/GenBank/DDBJ whole genome shotgun (WGS) entry which is preliminary data.</text>
</comment>
<dbReference type="EMBL" id="BLXT01007182">
    <property type="protein sequence ID" value="GFO37252.1"/>
    <property type="molecule type" value="Genomic_DNA"/>
</dbReference>
<dbReference type="AlphaFoldDB" id="A0AAV4CZ82"/>
<name>A0AAV4CZ82_9GAST</name>